<dbReference type="AlphaFoldDB" id="A0AA37WLZ3"/>
<dbReference type="Gene3D" id="1.10.12.10">
    <property type="entry name" value="Lyase 2-enoyl-coa Hydratase, Chain A, domain 2"/>
    <property type="match status" value="1"/>
</dbReference>
<dbReference type="FunFam" id="1.10.12.10:FF:000001">
    <property type="entry name" value="Probable enoyl-CoA hydratase, mitochondrial"/>
    <property type="match status" value="1"/>
</dbReference>
<comment type="similarity">
    <text evidence="1">Belongs to the enoyl-CoA hydratase/isomerase family.</text>
</comment>
<comment type="caution">
    <text evidence="3">The sequence shown here is derived from an EMBL/GenBank/DDBJ whole genome shotgun (WGS) entry which is preliminary data.</text>
</comment>
<keyword evidence="4" id="KW-1185">Reference proteome</keyword>
<dbReference type="SUPFAM" id="SSF52096">
    <property type="entry name" value="ClpP/crotonase"/>
    <property type="match status" value="1"/>
</dbReference>
<dbReference type="PANTHER" id="PTHR11941">
    <property type="entry name" value="ENOYL-COA HYDRATASE-RELATED"/>
    <property type="match status" value="1"/>
</dbReference>
<accession>A0AA37WLZ3</accession>
<dbReference type="FunFam" id="3.90.226.10:FF:000009">
    <property type="entry name" value="Carnitinyl-CoA dehydratase"/>
    <property type="match status" value="1"/>
</dbReference>
<protein>
    <submittedName>
        <fullName evidence="3">Enoyl-CoA hydratase</fullName>
    </submittedName>
</protein>
<evidence type="ECO:0000256" key="2">
    <source>
        <dbReference type="ARBA" id="ARBA00023239"/>
    </source>
</evidence>
<dbReference type="InterPro" id="IPR001753">
    <property type="entry name" value="Enoyl-CoA_hydra/iso"/>
</dbReference>
<dbReference type="Proteomes" id="UP001156870">
    <property type="component" value="Unassembled WGS sequence"/>
</dbReference>
<reference evidence="3 4" key="1">
    <citation type="journal article" date="2014" name="Int. J. Syst. Evol. Microbiol.">
        <title>Complete genome sequence of Corynebacterium casei LMG S-19264T (=DSM 44701T), isolated from a smear-ripened cheese.</title>
        <authorList>
            <consortium name="US DOE Joint Genome Institute (JGI-PGF)"/>
            <person name="Walter F."/>
            <person name="Albersmeier A."/>
            <person name="Kalinowski J."/>
            <person name="Ruckert C."/>
        </authorList>
    </citation>
    <scope>NUCLEOTIDE SEQUENCE [LARGE SCALE GENOMIC DNA]</scope>
    <source>
        <strain evidence="3 4">NBRC 110095</strain>
    </source>
</reference>
<dbReference type="Gene3D" id="3.90.226.10">
    <property type="entry name" value="2-enoyl-CoA Hydratase, Chain A, domain 1"/>
    <property type="match status" value="1"/>
</dbReference>
<dbReference type="CDD" id="cd06558">
    <property type="entry name" value="crotonase-like"/>
    <property type="match status" value="1"/>
</dbReference>
<evidence type="ECO:0000256" key="1">
    <source>
        <dbReference type="ARBA" id="ARBA00005254"/>
    </source>
</evidence>
<keyword evidence="2" id="KW-0456">Lyase</keyword>
<dbReference type="EMBL" id="BSPD01000056">
    <property type="protein sequence ID" value="GLS26629.1"/>
    <property type="molecule type" value="Genomic_DNA"/>
</dbReference>
<dbReference type="PANTHER" id="PTHR11941:SF54">
    <property type="entry name" value="ENOYL-COA HYDRATASE, MITOCHONDRIAL"/>
    <property type="match status" value="1"/>
</dbReference>
<dbReference type="GO" id="GO:0006635">
    <property type="term" value="P:fatty acid beta-oxidation"/>
    <property type="evidence" value="ECO:0007669"/>
    <property type="project" value="TreeGrafter"/>
</dbReference>
<proteinExistence type="inferred from homology"/>
<name>A0AA37WLZ3_9GAMM</name>
<dbReference type="InterPro" id="IPR029045">
    <property type="entry name" value="ClpP/crotonase-like_dom_sf"/>
</dbReference>
<dbReference type="Pfam" id="PF00378">
    <property type="entry name" value="ECH_1"/>
    <property type="match status" value="1"/>
</dbReference>
<dbReference type="GO" id="GO:0016836">
    <property type="term" value="F:hydro-lyase activity"/>
    <property type="evidence" value="ECO:0007669"/>
    <property type="project" value="UniProtKB-ARBA"/>
</dbReference>
<sequence length="269" mass="29488">MKYEIQSFTLKKGKPMSILIEKNHRVVTIRLNRPKARNALNTQLLSELVSVLQELDQSPEVGCFIITGSDTVFSAGADIKEMRSKSYHQMVQEDYFSKWEQFTTLRTPKIAAICGPALGGGCELALMCDIIFAAENALMGLPEITLGVIPGIGGTQRLTKAVGKAKAMDMILTGKHLSAFEAEKAGLVSRVCPTEQLLDEAITAASVIAGYGKFATTSAKEAVDQAQEMSLKDGILFERRIFHALFATEDQKEGMSAFIEKRSPQFRGY</sequence>
<evidence type="ECO:0000313" key="3">
    <source>
        <dbReference type="EMBL" id="GLS26629.1"/>
    </source>
</evidence>
<dbReference type="InterPro" id="IPR014748">
    <property type="entry name" value="Enoyl-CoA_hydra_C"/>
</dbReference>
<gene>
    <name evidence="3" type="ORF">GCM10007877_23450</name>
</gene>
<evidence type="ECO:0000313" key="4">
    <source>
        <dbReference type="Proteomes" id="UP001156870"/>
    </source>
</evidence>
<organism evidence="3 4">
    <name type="scientific">Marinibactrum halimedae</name>
    <dbReference type="NCBI Taxonomy" id="1444977"/>
    <lineage>
        <taxon>Bacteria</taxon>
        <taxon>Pseudomonadati</taxon>
        <taxon>Pseudomonadota</taxon>
        <taxon>Gammaproteobacteria</taxon>
        <taxon>Cellvibrionales</taxon>
        <taxon>Cellvibrionaceae</taxon>
        <taxon>Marinibactrum</taxon>
    </lineage>
</organism>